<gene>
    <name evidence="1" type="ORF">VNO80_04086</name>
</gene>
<evidence type="ECO:0000313" key="1">
    <source>
        <dbReference type="EMBL" id="KAK7378640.1"/>
    </source>
</evidence>
<evidence type="ECO:0000313" key="2">
    <source>
        <dbReference type="Proteomes" id="UP001374584"/>
    </source>
</evidence>
<sequence>MTLSSLFYSLAKDENLSKSSYETGDQRWPSYCLQMHVAHDPFNFFFESHVAPANTWHCPIRWGIKGSYKPHSLGPTDLRNATISFHCTSTQELAPVTQYCLLVE</sequence>
<accession>A0AAN9NUB2</accession>
<protein>
    <submittedName>
        <fullName evidence="1">Uncharacterized protein</fullName>
    </submittedName>
</protein>
<comment type="caution">
    <text evidence="1">The sequence shown here is derived from an EMBL/GenBank/DDBJ whole genome shotgun (WGS) entry which is preliminary data.</text>
</comment>
<keyword evidence="2" id="KW-1185">Reference proteome</keyword>
<dbReference type="AlphaFoldDB" id="A0AAN9NUB2"/>
<dbReference type="EMBL" id="JAYMYR010000002">
    <property type="protein sequence ID" value="KAK7378640.1"/>
    <property type="molecule type" value="Genomic_DNA"/>
</dbReference>
<reference evidence="1 2" key="1">
    <citation type="submission" date="2024-01" db="EMBL/GenBank/DDBJ databases">
        <title>The genomes of 5 underutilized Papilionoideae crops provide insights into root nodulation and disease resistanc.</title>
        <authorList>
            <person name="Jiang F."/>
        </authorList>
    </citation>
    <scope>NUCLEOTIDE SEQUENCE [LARGE SCALE GENOMIC DNA]</scope>
    <source>
        <strain evidence="1">JINMINGXINNONG_FW02</strain>
        <tissue evidence="1">Leaves</tissue>
    </source>
</reference>
<dbReference type="Proteomes" id="UP001374584">
    <property type="component" value="Unassembled WGS sequence"/>
</dbReference>
<organism evidence="1 2">
    <name type="scientific">Phaseolus coccineus</name>
    <name type="common">Scarlet runner bean</name>
    <name type="synonym">Phaseolus multiflorus</name>
    <dbReference type="NCBI Taxonomy" id="3886"/>
    <lineage>
        <taxon>Eukaryota</taxon>
        <taxon>Viridiplantae</taxon>
        <taxon>Streptophyta</taxon>
        <taxon>Embryophyta</taxon>
        <taxon>Tracheophyta</taxon>
        <taxon>Spermatophyta</taxon>
        <taxon>Magnoliopsida</taxon>
        <taxon>eudicotyledons</taxon>
        <taxon>Gunneridae</taxon>
        <taxon>Pentapetalae</taxon>
        <taxon>rosids</taxon>
        <taxon>fabids</taxon>
        <taxon>Fabales</taxon>
        <taxon>Fabaceae</taxon>
        <taxon>Papilionoideae</taxon>
        <taxon>50 kb inversion clade</taxon>
        <taxon>NPAAA clade</taxon>
        <taxon>indigoferoid/millettioid clade</taxon>
        <taxon>Phaseoleae</taxon>
        <taxon>Phaseolus</taxon>
    </lineage>
</organism>
<name>A0AAN9NUB2_PHACN</name>
<proteinExistence type="predicted"/>